<organism evidence="1 2">
    <name type="scientific">Gossypium gossypioides</name>
    <name type="common">Mexican cotton</name>
    <name type="synonym">Selera gossypioides</name>
    <dbReference type="NCBI Taxonomy" id="34282"/>
    <lineage>
        <taxon>Eukaryota</taxon>
        <taxon>Viridiplantae</taxon>
        <taxon>Streptophyta</taxon>
        <taxon>Embryophyta</taxon>
        <taxon>Tracheophyta</taxon>
        <taxon>Spermatophyta</taxon>
        <taxon>Magnoliopsida</taxon>
        <taxon>eudicotyledons</taxon>
        <taxon>Gunneridae</taxon>
        <taxon>Pentapetalae</taxon>
        <taxon>rosids</taxon>
        <taxon>malvids</taxon>
        <taxon>Malvales</taxon>
        <taxon>Malvaceae</taxon>
        <taxon>Malvoideae</taxon>
        <taxon>Gossypium</taxon>
    </lineage>
</organism>
<dbReference type="Proteomes" id="UP000593579">
    <property type="component" value="Unassembled WGS sequence"/>
</dbReference>
<proteinExistence type="predicted"/>
<sequence length="59" mass="6857">MLADRYRHVDFKYTPKSANVLANILATKTLKQGETFYSVGGVPTYLEWTMAMERERELD</sequence>
<comment type="caution">
    <text evidence="1">The sequence shown here is derived from an EMBL/GenBank/DDBJ whole genome shotgun (WGS) entry which is preliminary data.</text>
</comment>
<dbReference type="OrthoDB" id="986023at2759"/>
<evidence type="ECO:0000313" key="2">
    <source>
        <dbReference type="Proteomes" id="UP000593579"/>
    </source>
</evidence>
<protein>
    <recommendedName>
        <fullName evidence="3">RNase H type-1 domain-containing protein</fullName>
    </recommendedName>
</protein>
<accession>A0A7J9CDJ7</accession>
<evidence type="ECO:0000313" key="1">
    <source>
        <dbReference type="EMBL" id="MBA0746582.1"/>
    </source>
</evidence>
<reference evidence="1 2" key="1">
    <citation type="journal article" date="2019" name="Genome Biol. Evol.">
        <title>Insights into the evolution of the New World diploid cottons (Gossypium, subgenus Houzingenia) based on genome sequencing.</title>
        <authorList>
            <person name="Grover C.E."/>
            <person name="Arick M.A. 2nd"/>
            <person name="Thrash A."/>
            <person name="Conover J.L."/>
            <person name="Sanders W.S."/>
            <person name="Peterson D.G."/>
            <person name="Frelichowski J.E."/>
            <person name="Scheffler J.A."/>
            <person name="Scheffler B.E."/>
            <person name="Wendel J.F."/>
        </authorList>
    </citation>
    <scope>NUCLEOTIDE SEQUENCE [LARGE SCALE GENOMIC DNA]</scope>
    <source>
        <strain evidence="1">5</strain>
        <tissue evidence="1">Leaf</tissue>
    </source>
</reference>
<dbReference type="AlphaFoldDB" id="A0A7J9CDJ7"/>
<evidence type="ECO:0008006" key="3">
    <source>
        <dbReference type="Google" id="ProtNLM"/>
    </source>
</evidence>
<name>A0A7J9CDJ7_GOSGO</name>
<dbReference type="EMBL" id="JABEZY010000009">
    <property type="protein sequence ID" value="MBA0746582.1"/>
    <property type="molecule type" value="Genomic_DNA"/>
</dbReference>
<keyword evidence="2" id="KW-1185">Reference proteome</keyword>
<gene>
    <name evidence="1" type="ORF">Gogos_009088</name>
</gene>